<sequence length="292" mass="31502">MTIKYYTKQYAGMLPNLFEKKAAFLRAFGGTLQVKDGISQKDTFLELKISDTDVVIQEYSIDANVGFGTGTGSTSRFGVRKEVKSVDKNVPYEAPLSINEGIDDFTVNDIPAQVVAERLALHGVAWAQHVDGMLGKAISDNASETLTGELTEAGIAKLFADAHKKFVNNGVSSNIAHVAYVTSDVLNFLIDSDLAKTEKNSSANVDEQTLYKFKGFVLIELPDAKFQTGEQVYFVADNVGVAGVGIQVVRTMDSEDFAGTALQAAAKYGKYIPDVNKKAILKAKLTEPVPAG</sequence>
<accession>A0A9X1GCR4</accession>
<dbReference type="AlphaFoldDB" id="A0A9X1GCR4"/>
<gene>
    <name evidence="1" type="ORF">KYX88_09415</name>
</gene>
<dbReference type="RefSeq" id="WP_104890039.1">
    <property type="nucleotide sequence ID" value="NZ_JAGFBY010000032.1"/>
</dbReference>
<evidence type="ECO:0000313" key="2">
    <source>
        <dbReference type="Proteomes" id="UP001139644"/>
    </source>
</evidence>
<organism evidence="1 2">
    <name type="scientific">Enterococcus faecium</name>
    <name type="common">Streptococcus faecium</name>
    <dbReference type="NCBI Taxonomy" id="1352"/>
    <lineage>
        <taxon>Bacteria</taxon>
        <taxon>Bacillati</taxon>
        <taxon>Bacillota</taxon>
        <taxon>Bacilli</taxon>
        <taxon>Lactobacillales</taxon>
        <taxon>Enterococcaceae</taxon>
        <taxon>Enterococcus</taxon>
    </lineage>
</organism>
<evidence type="ECO:0000313" key="1">
    <source>
        <dbReference type="EMBL" id="MBX4223029.1"/>
    </source>
</evidence>
<comment type="caution">
    <text evidence="1">The sequence shown here is derived from an EMBL/GenBank/DDBJ whole genome shotgun (WGS) entry which is preliminary data.</text>
</comment>
<dbReference type="Proteomes" id="UP001139644">
    <property type="component" value="Unassembled WGS sequence"/>
</dbReference>
<dbReference type="EMBL" id="JAIFOC010000074">
    <property type="protein sequence ID" value="MBX4223029.1"/>
    <property type="molecule type" value="Genomic_DNA"/>
</dbReference>
<protein>
    <submittedName>
        <fullName evidence="1">Capsid protein</fullName>
    </submittedName>
</protein>
<name>A0A9X1GCR4_ENTFC</name>
<proteinExistence type="predicted"/>
<reference evidence="1" key="1">
    <citation type="journal article" date="2022" name="J. Anim. Sci.">
        <title>Whole genome sequence analyses-based assessment of virulence potential and antimicrobial susceptibilities and resistance of Enterococcus faecium strains isolated from commercial swine and cattle probiotic products.</title>
        <authorList>
            <person name="Shridhar P.B."/>
            <person name="Amachawadi R.G."/>
            <person name="Tokach M."/>
            <person name="Patel I."/>
            <person name="Gangiredla J."/>
            <person name="Mammel M."/>
            <person name="Nagaraja T.G."/>
        </authorList>
    </citation>
    <scope>NUCLEOTIDE SEQUENCE</scope>
    <source>
        <strain evidence="1">EF215</strain>
    </source>
</reference>